<dbReference type="AlphaFoldDB" id="A0AAW9R6I6"/>
<name>A0AAW9R6I6_9GAMM</name>
<dbReference type="EMBL" id="JBBDHC010000007">
    <property type="protein sequence ID" value="MEJ1249409.1"/>
    <property type="molecule type" value="Genomic_DNA"/>
</dbReference>
<keyword evidence="1" id="KW-0812">Transmembrane</keyword>
<comment type="caution">
    <text evidence="2">The sequence shown here is derived from an EMBL/GenBank/DDBJ whole genome shotgun (WGS) entry which is preliminary data.</text>
</comment>
<evidence type="ECO:0000313" key="3">
    <source>
        <dbReference type="Proteomes" id="UP001364472"/>
    </source>
</evidence>
<protein>
    <submittedName>
        <fullName evidence="2">Uncharacterized protein</fullName>
    </submittedName>
</protein>
<keyword evidence="1" id="KW-0472">Membrane</keyword>
<gene>
    <name evidence="2" type="ORF">WB794_06950</name>
</gene>
<reference evidence="2 3" key="1">
    <citation type="journal article" date="2016" name="Antonie Van Leeuwenhoek">
        <title>Denitratimonas tolerans gen. nov., sp. nov., a denitrifying bacterium isolated from a bioreactor for tannery wastewater treatment.</title>
        <authorList>
            <person name="Han S.I."/>
            <person name="Kim J.O."/>
            <person name="Lee Y.R."/>
            <person name="Ekpeghere K.I."/>
            <person name="Koh S.C."/>
            <person name="Whang K.S."/>
        </authorList>
    </citation>
    <scope>NUCLEOTIDE SEQUENCE [LARGE SCALE GENOMIC DNA]</scope>
    <source>
        <strain evidence="2 3">KACC 17565</strain>
    </source>
</reference>
<feature type="transmembrane region" description="Helical" evidence="1">
    <location>
        <begin position="9"/>
        <end position="27"/>
    </location>
</feature>
<dbReference type="RefSeq" id="WP_337335122.1">
    <property type="nucleotide sequence ID" value="NZ_JBBDHC010000007.1"/>
</dbReference>
<keyword evidence="3" id="KW-1185">Reference proteome</keyword>
<organism evidence="2 3">
    <name type="scientific">Denitratimonas tolerans</name>
    <dbReference type="NCBI Taxonomy" id="1338420"/>
    <lineage>
        <taxon>Bacteria</taxon>
        <taxon>Pseudomonadati</taxon>
        <taxon>Pseudomonadota</taxon>
        <taxon>Gammaproteobacteria</taxon>
        <taxon>Lysobacterales</taxon>
        <taxon>Lysobacteraceae</taxon>
        <taxon>Denitratimonas</taxon>
    </lineage>
</organism>
<evidence type="ECO:0000256" key="1">
    <source>
        <dbReference type="SAM" id="Phobius"/>
    </source>
</evidence>
<feature type="transmembrane region" description="Helical" evidence="1">
    <location>
        <begin position="33"/>
        <end position="50"/>
    </location>
</feature>
<accession>A0AAW9R6I6</accession>
<sequence>MNPIPLMKACGLVLVLVGTMLLVIGLATGKVAIWGAAPGIAALGVVQLALSGKRQA</sequence>
<evidence type="ECO:0000313" key="2">
    <source>
        <dbReference type="EMBL" id="MEJ1249409.1"/>
    </source>
</evidence>
<keyword evidence="1" id="KW-1133">Transmembrane helix</keyword>
<proteinExistence type="predicted"/>
<dbReference type="Proteomes" id="UP001364472">
    <property type="component" value="Unassembled WGS sequence"/>
</dbReference>